<reference evidence="1 2" key="1">
    <citation type="submission" date="2019-03" db="EMBL/GenBank/DDBJ databases">
        <title>Genome sequence of Thiobacillaceae bacterium LSR1, a sulfur-oxidizing bacterium isolated from freshwater sediment.</title>
        <authorList>
            <person name="Li S."/>
        </authorList>
    </citation>
    <scope>NUCLEOTIDE SEQUENCE [LARGE SCALE GENOMIC DNA]</scope>
    <source>
        <strain evidence="1 2">LSR1</strain>
    </source>
</reference>
<sequence length="136" mass="15685">MAADLYLASSYEALDAKRLPIELSLQSDGYYWFLYRYFESANIDRRHELIDLYGGAEISGYQLERLEDELHMALLDIQARPASWPVLVGWSSTTICRETEDKRVIEKGKLVALIENLLGLIKRAREEKLKLVYVGD</sequence>
<accession>A0A4R1B0X1</accession>
<evidence type="ECO:0000313" key="1">
    <source>
        <dbReference type="EMBL" id="TCJ11624.1"/>
    </source>
</evidence>
<name>A0A4R1B0X1_9PROT</name>
<dbReference type="OrthoDB" id="9553684at2"/>
<proteinExistence type="predicted"/>
<dbReference type="RefSeq" id="WP_131449094.1">
    <property type="nucleotide sequence ID" value="NZ_SJZB01000052.1"/>
</dbReference>
<dbReference type="Proteomes" id="UP000295443">
    <property type="component" value="Unassembled WGS sequence"/>
</dbReference>
<organism evidence="1 2">
    <name type="scientific">Parasulfuritortus cantonensis</name>
    <dbReference type="NCBI Taxonomy" id="2528202"/>
    <lineage>
        <taxon>Bacteria</taxon>
        <taxon>Pseudomonadati</taxon>
        <taxon>Pseudomonadota</taxon>
        <taxon>Betaproteobacteria</taxon>
        <taxon>Nitrosomonadales</taxon>
        <taxon>Thiobacillaceae</taxon>
        <taxon>Parasulfuritortus</taxon>
    </lineage>
</organism>
<gene>
    <name evidence="1" type="ORF">EZJ19_15240</name>
</gene>
<keyword evidence="2" id="KW-1185">Reference proteome</keyword>
<comment type="caution">
    <text evidence="1">The sequence shown here is derived from an EMBL/GenBank/DDBJ whole genome shotgun (WGS) entry which is preliminary data.</text>
</comment>
<dbReference type="AlphaFoldDB" id="A0A4R1B0X1"/>
<evidence type="ECO:0000313" key="2">
    <source>
        <dbReference type="Proteomes" id="UP000295443"/>
    </source>
</evidence>
<protein>
    <submittedName>
        <fullName evidence="1">Uncharacterized protein</fullName>
    </submittedName>
</protein>
<dbReference type="EMBL" id="SJZB01000052">
    <property type="protein sequence ID" value="TCJ11624.1"/>
    <property type="molecule type" value="Genomic_DNA"/>
</dbReference>